<evidence type="ECO:0000259" key="2">
    <source>
        <dbReference type="Pfam" id="PF03972"/>
    </source>
</evidence>
<proteinExistence type="inferred from homology"/>
<dbReference type="SUPFAM" id="SSF103378">
    <property type="entry name" value="2-methylcitrate dehydratase PrpD"/>
    <property type="match status" value="1"/>
</dbReference>
<dbReference type="RefSeq" id="WP_091717114.1">
    <property type="nucleotide sequence ID" value="NZ_FNHS01000009.1"/>
</dbReference>
<dbReference type="AlphaFoldDB" id="A0A1H0C630"/>
<dbReference type="Gene3D" id="1.10.4100.10">
    <property type="entry name" value="2-methylcitrate dehydratase PrpD"/>
    <property type="match status" value="1"/>
</dbReference>
<gene>
    <name evidence="4" type="ORF">SAMN05216360_10935</name>
</gene>
<dbReference type="PANTHER" id="PTHR16943">
    <property type="entry name" value="2-METHYLCITRATE DEHYDRATASE-RELATED"/>
    <property type="match status" value="1"/>
</dbReference>
<comment type="similarity">
    <text evidence="1">Belongs to the PrpD family.</text>
</comment>
<sequence>MPVSLTAALAEAIVSAHPEADAAAMAAARLALVDFLACALAGSRDRTVATVRTALGDMPGRATVIGSGRPAEPQLAALINGYAGHVLDYDDVHASVRGHPTTVIVPALLAALDPAAPPSAEAFLAAYLVGLETMAHLGRAIGPAHYERGFHATATLGPLGAAAAIAHLRGLPAAATAVALGLGATQAAGLRLQFGFDAKPLHAGLAARNGLIAARLAEAGLSGAPESLDGANGLLAVYGFGEAKPERVLEAWGAPWQILRPGLTLKAFPCCTAAHPVAVAGLAFHRDGWRDLARATITFPPGGDAALVVRAPGTGIEARFSPEYILAASLVDGAVRLDHFDERPVRPDLAAIAERVERRHDTAAPRLSSDPGTRFVVVELADAQGRTVRRRIDGLPGLDDADAKFRDATAGSGAFQAVPDLVRSMRDPGDLARLLQLLAQP</sequence>
<dbReference type="Pfam" id="PF19305">
    <property type="entry name" value="MmgE_PrpD_C"/>
    <property type="match status" value="1"/>
</dbReference>
<dbReference type="Gene3D" id="3.30.1330.120">
    <property type="entry name" value="2-methylcitrate dehydratase PrpD"/>
    <property type="match status" value="1"/>
</dbReference>
<accession>A0A1H0C630</accession>
<dbReference type="InterPro" id="IPR005656">
    <property type="entry name" value="MmgE_PrpD"/>
</dbReference>
<dbReference type="InterPro" id="IPR042188">
    <property type="entry name" value="MmgE/PrpD_sf_2"/>
</dbReference>
<dbReference type="InterPro" id="IPR036148">
    <property type="entry name" value="MmgE/PrpD_sf"/>
</dbReference>
<organism evidence="4 5">
    <name type="scientific">Methylobacterium phyllostachyos</name>
    <dbReference type="NCBI Taxonomy" id="582672"/>
    <lineage>
        <taxon>Bacteria</taxon>
        <taxon>Pseudomonadati</taxon>
        <taxon>Pseudomonadota</taxon>
        <taxon>Alphaproteobacteria</taxon>
        <taxon>Hyphomicrobiales</taxon>
        <taxon>Methylobacteriaceae</taxon>
        <taxon>Methylobacterium</taxon>
    </lineage>
</organism>
<dbReference type="OrthoDB" id="9795089at2"/>
<reference evidence="5" key="1">
    <citation type="submission" date="2016-10" db="EMBL/GenBank/DDBJ databases">
        <authorList>
            <person name="Varghese N."/>
            <person name="Submissions S."/>
        </authorList>
    </citation>
    <scope>NUCLEOTIDE SEQUENCE [LARGE SCALE GENOMIC DNA]</scope>
    <source>
        <strain evidence="5">BL47</strain>
    </source>
</reference>
<evidence type="ECO:0000259" key="3">
    <source>
        <dbReference type="Pfam" id="PF19305"/>
    </source>
</evidence>
<feature type="domain" description="MmgE/PrpD C-terminal" evidence="3">
    <location>
        <begin position="268"/>
        <end position="397"/>
    </location>
</feature>
<evidence type="ECO:0000256" key="1">
    <source>
        <dbReference type="ARBA" id="ARBA00006174"/>
    </source>
</evidence>
<dbReference type="InterPro" id="IPR042183">
    <property type="entry name" value="MmgE/PrpD_sf_1"/>
</dbReference>
<name>A0A1H0C630_9HYPH</name>
<dbReference type="Proteomes" id="UP000198704">
    <property type="component" value="Unassembled WGS sequence"/>
</dbReference>
<dbReference type="InterPro" id="IPR045336">
    <property type="entry name" value="MmgE_PrpD_N"/>
</dbReference>
<dbReference type="EMBL" id="FNHS01000009">
    <property type="protein sequence ID" value="SDN53311.1"/>
    <property type="molecule type" value="Genomic_DNA"/>
</dbReference>
<protein>
    <submittedName>
        <fullName evidence="4">2-methylcitrate dehydratase PrpD</fullName>
    </submittedName>
</protein>
<dbReference type="GO" id="GO:0016829">
    <property type="term" value="F:lyase activity"/>
    <property type="evidence" value="ECO:0007669"/>
    <property type="project" value="InterPro"/>
</dbReference>
<dbReference type="PANTHER" id="PTHR16943:SF8">
    <property type="entry name" value="2-METHYLCITRATE DEHYDRATASE"/>
    <property type="match status" value="1"/>
</dbReference>
<evidence type="ECO:0000313" key="4">
    <source>
        <dbReference type="EMBL" id="SDN53311.1"/>
    </source>
</evidence>
<feature type="domain" description="MmgE/PrpD N-terminal" evidence="2">
    <location>
        <begin position="9"/>
        <end position="241"/>
    </location>
</feature>
<dbReference type="Pfam" id="PF03972">
    <property type="entry name" value="MmgE_PrpD_N"/>
    <property type="match status" value="1"/>
</dbReference>
<dbReference type="STRING" id="582672.SAMN05216360_10935"/>
<evidence type="ECO:0000313" key="5">
    <source>
        <dbReference type="Proteomes" id="UP000198704"/>
    </source>
</evidence>
<keyword evidence="5" id="KW-1185">Reference proteome</keyword>
<dbReference type="InterPro" id="IPR045337">
    <property type="entry name" value="MmgE_PrpD_C"/>
</dbReference>